<dbReference type="AlphaFoldDB" id="A0A1M5AFJ4"/>
<dbReference type="CDD" id="cd03801">
    <property type="entry name" value="GT4_PimA-like"/>
    <property type="match status" value="1"/>
</dbReference>
<evidence type="ECO:0000313" key="3">
    <source>
        <dbReference type="Proteomes" id="UP000184480"/>
    </source>
</evidence>
<sequence length="353" mass="40472">MPFRARRPMGGFKVMYEYANRLFDLGYSVNITYPIKTKYMEYRLPYIVRKALSYIEGFRTNQWFKFREGITQCYVDTVSDKYIKDSDIVIATWWTTVLDMGRLGVSKGLKINLIQGYEDWIGHVDELHSSYNMPATTNIVVASYLKRIVEQYSNSQAYLIPNAIDSDRYKITNFISDRTLGSVCMLYSTQDIKGSDYGLQALKMIKQKYQDLKVDLFGIFPEPEGLPDWITYHRNPDDLPSLYNSNSIFIANSLTEGMALTPMEAMFCGCACVLTNIQGHSEYGIDNNTTLLYEPKNVNDLVLKLDILLSDDKKRVAIASAGNEFIQKFSWNVAVAKMDSIIRNLLDVDSKEK</sequence>
<name>A0A1M5AFJ4_9BACT</name>
<dbReference type="STRING" id="1346286.SAMN05444362_10525"/>
<dbReference type="Gene3D" id="3.40.50.2000">
    <property type="entry name" value="Glycogen Phosphorylase B"/>
    <property type="match status" value="1"/>
</dbReference>
<proteinExistence type="predicted"/>
<keyword evidence="3" id="KW-1185">Reference proteome</keyword>
<gene>
    <name evidence="2" type="ORF">SAMN05444362_10525</name>
</gene>
<feature type="domain" description="Glycosyl transferase family 1" evidence="1">
    <location>
        <begin position="193"/>
        <end position="323"/>
    </location>
</feature>
<dbReference type="PANTHER" id="PTHR12526:SF634">
    <property type="entry name" value="BLL3361 PROTEIN"/>
    <property type="match status" value="1"/>
</dbReference>
<evidence type="ECO:0000259" key="1">
    <source>
        <dbReference type="Pfam" id="PF00534"/>
    </source>
</evidence>
<dbReference type="Proteomes" id="UP000184480">
    <property type="component" value="Unassembled WGS sequence"/>
</dbReference>
<dbReference type="PANTHER" id="PTHR12526">
    <property type="entry name" value="GLYCOSYLTRANSFERASE"/>
    <property type="match status" value="1"/>
</dbReference>
<dbReference type="EMBL" id="FQUC01000005">
    <property type="protein sequence ID" value="SHF28652.1"/>
    <property type="molecule type" value="Genomic_DNA"/>
</dbReference>
<dbReference type="InterPro" id="IPR001296">
    <property type="entry name" value="Glyco_trans_1"/>
</dbReference>
<dbReference type="SUPFAM" id="SSF53756">
    <property type="entry name" value="UDP-Glycosyltransferase/glycogen phosphorylase"/>
    <property type="match status" value="1"/>
</dbReference>
<dbReference type="GO" id="GO:0016757">
    <property type="term" value="F:glycosyltransferase activity"/>
    <property type="evidence" value="ECO:0007669"/>
    <property type="project" value="InterPro"/>
</dbReference>
<dbReference type="Pfam" id="PF00534">
    <property type="entry name" value="Glycos_transf_1"/>
    <property type="match status" value="1"/>
</dbReference>
<keyword evidence="2" id="KW-0808">Transferase</keyword>
<reference evidence="3" key="1">
    <citation type="submission" date="2016-11" db="EMBL/GenBank/DDBJ databases">
        <authorList>
            <person name="Varghese N."/>
            <person name="Submissions S."/>
        </authorList>
    </citation>
    <scope>NUCLEOTIDE SEQUENCE [LARGE SCALE GENOMIC DNA]</scope>
    <source>
        <strain evidence="3">DSM 27370</strain>
    </source>
</reference>
<evidence type="ECO:0000313" key="2">
    <source>
        <dbReference type="EMBL" id="SHF28652.1"/>
    </source>
</evidence>
<accession>A0A1M5AFJ4</accession>
<protein>
    <submittedName>
        <fullName evidence="2">Glycosyl transferases group 1</fullName>
    </submittedName>
</protein>
<dbReference type="Gene3D" id="3.40.50.11090">
    <property type="match status" value="1"/>
</dbReference>
<organism evidence="2 3">
    <name type="scientific">Dysgonomonas macrotermitis</name>
    <dbReference type="NCBI Taxonomy" id="1346286"/>
    <lineage>
        <taxon>Bacteria</taxon>
        <taxon>Pseudomonadati</taxon>
        <taxon>Bacteroidota</taxon>
        <taxon>Bacteroidia</taxon>
        <taxon>Bacteroidales</taxon>
        <taxon>Dysgonomonadaceae</taxon>
        <taxon>Dysgonomonas</taxon>
    </lineage>
</organism>